<proteinExistence type="inferred from homology"/>
<dbReference type="InterPro" id="IPR000630">
    <property type="entry name" value="Ribosomal_uS8"/>
</dbReference>
<dbReference type="Pfam" id="PF00410">
    <property type="entry name" value="Ribosomal_S8"/>
    <property type="match status" value="1"/>
</dbReference>
<gene>
    <name evidence="4" type="ORF">Daesc_009735</name>
</gene>
<dbReference type="InterPro" id="IPR035987">
    <property type="entry name" value="Ribosomal_uS8_sf"/>
</dbReference>
<accession>A0AAX6MBT2</accession>
<dbReference type="Gene3D" id="3.30.1490.10">
    <property type="match status" value="1"/>
</dbReference>
<dbReference type="Proteomes" id="UP001369815">
    <property type="component" value="Unassembled WGS sequence"/>
</dbReference>
<dbReference type="GO" id="GO:0006412">
    <property type="term" value="P:translation"/>
    <property type="evidence" value="ECO:0007669"/>
    <property type="project" value="InterPro"/>
</dbReference>
<protein>
    <recommendedName>
        <fullName evidence="6">Ribosomal protein S8</fullName>
    </recommendedName>
</protein>
<comment type="caution">
    <text evidence="4">The sequence shown here is derived from an EMBL/GenBank/DDBJ whole genome shotgun (WGS) entry which is preliminary data.</text>
</comment>
<comment type="similarity">
    <text evidence="1">Belongs to the universal ribosomal protein uS8 family.</text>
</comment>
<evidence type="ECO:0000313" key="5">
    <source>
        <dbReference type="Proteomes" id="UP001369815"/>
    </source>
</evidence>
<evidence type="ECO:0008006" key="6">
    <source>
        <dbReference type="Google" id="ProtNLM"/>
    </source>
</evidence>
<dbReference type="AlphaFoldDB" id="A0AAX6MBT2"/>
<evidence type="ECO:0000313" key="4">
    <source>
        <dbReference type="EMBL" id="KAK6949652.1"/>
    </source>
</evidence>
<sequence>MGIANVVNMCSHLQNASRAHLGMTSFPHTKYNLSLAITLHRRGWLSFVTRGGTKPPDPATISTFEPEPLTTANVSRQRLWVGLKYNAAAGGKPVLGAITPITTPKRPITVKLKDLERLARGLDSHPHRGLNLGESIILTTSLGTLDIREAIERKVGGLLLCRVGP</sequence>
<evidence type="ECO:0000256" key="1">
    <source>
        <dbReference type="ARBA" id="ARBA00006471"/>
    </source>
</evidence>
<keyword evidence="3" id="KW-0687">Ribonucleoprotein</keyword>
<evidence type="ECO:0000256" key="2">
    <source>
        <dbReference type="ARBA" id="ARBA00022980"/>
    </source>
</evidence>
<dbReference type="SUPFAM" id="SSF56047">
    <property type="entry name" value="Ribosomal protein S8"/>
    <property type="match status" value="1"/>
</dbReference>
<dbReference type="EMBL" id="JBANMG010000009">
    <property type="protein sequence ID" value="KAK6949652.1"/>
    <property type="molecule type" value="Genomic_DNA"/>
</dbReference>
<dbReference type="Gene3D" id="3.30.1370.30">
    <property type="match status" value="1"/>
</dbReference>
<organism evidence="4 5">
    <name type="scientific">Daldinia eschscholtzii</name>
    <dbReference type="NCBI Taxonomy" id="292717"/>
    <lineage>
        <taxon>Eukaryota</taxon>
        <taxon>Fungi</taxon>
        <taxon>Dikarya</taxon>
        <taxon>Ascomycota</taxon>
        <taxon>Pezizomycotina</taxon>
        <taxon>Sordariomycetes</taxon>
        <taxon>Xylariomycetidae</taxon>
        <taxon>Xylariales</taxon>
        <taxon>Hypoxylaceae</taxon>
        <taxon>Daldinia</taxon>
    </lineage>
</organism>
<name>A0AAX6MBT2_9PEZI</name>
<keyword evidence="5" id="KW-1185">Reference proteome</keyword>
<evidence type="ECO:0000256" key="3">
    <source>
        <dbReference type="ARBA" id="ARBA00023274"/>
    </source>
</evidence>
<dbReference type="GO" id="GO:0005840">
    <property type="term" value="C:ribosome"/>
    <property type="evidence" value="ECO:0007669"/>
    <property type="project" value="UniProtKB-KW"/>
</dbReference>
<dbReference type="GO" id="GO:0003735">
    <property type="term" value="F:structural constituent of ribosome"/>
    <property type="evidence" value="ECO:0007669"/>
    <property type="project" value="InterPro"/>
</dbReference>
<keyword evidence="2" id="KW-0689">Ribosomal protein</keyword>
<dbReference type="FunFam" id="3.30.1370.30:FF:000006">
    <property type="entry name" value="40S ribosomal protein S8"/>
    <property type="match status" value="1"/>
</dbReference>
<reference evidence="4 5" key="1">
    <citation type="journal article" date="2024" name="Front Chem Biol">
        <title>Unveiling the potential of Daldinia eschscholtzii MFLUCC 19-0629 through bioactivity and bioinformatics studies for enhanced sustainable agriculture production.</title>
        <authorList>
            <person name="Brooks S."/>
            <person name="Weaver J.A."/>
            <person name="Klomchit A."/>
            <person name="Alharthi S.A."/>
            <person name="Onlamun T."/>
            <person name="Nurani R."/>
            <person name="Vong T.K."/>
            <person name="Alberti F."/>
            <person name="Greco C."/>
        </authorList>
    </citation>
    <scope>NUCLEOTIDE SEQUENCE [LARGE SCALE GENOMIC DNA]</scope>
    <source>
        <strain evidence="4">MFLUCC 19-0629</strain>
    </source>
</reference>
<dbReference type="GO" id="GO:1990904">
    <property type="term" value="C:ribonucleoprotein complex"/>
    <property type="evidence" value="ECO:0007669"/>
    <property type="project" value="UniProtKB-KW"/>
</dbReference>